<reference evidence="3 4" key="1">
    <citation type="submission" date="2020-05" db="EMBL/GenBank/DDBJ databases">
        <authorList>
            <person name="Casaregola S."/>
            <person name="Devillers H."/>
            <person name="Grondin C."/>
        </authorList>
    </citation>
    <scope>NUCLEOTIDE SEQUENCE [LARGE SCALE GENOMIC DNA]</scope>
    <source>
        <strain evidence="3 4">CLIB 1767</strain>
    </source>
</reference>
<sequence>MSSPQRNVSTPLELHELNLVTKQNVPALPARNRSGEQQQQRQDNRSPLSRQVGSSNEKFPPVTPKKNLIAPVTPVKKPMMKEKPEDENSTIYKLASKKREINELEEKLKFLKMELHELEVEFRKSQPQMAQSQMIQRQVQFQETFDGLKSRFNNTISSFTAPTNTEGSQPTQGNNGTINAGQTNRFFKGLMEKFNEFNVNEDEFDTKTKREDVNNAYYLKQGYELDDEEIEKEAHDEARFLNKIDDSTINSIRR</sequence>
<evidence type="ECO:0000256" key="1">
    <source>
        <dbReference type="SAM" id="Coils"/>
    </source>
</evidence>
<evidence type="ECO:0000313" key="3">
    <source>
        <dbReference type="EMBL" id="CAB4254633.1"/>
    </source>
</evidence>
<proteinExistence type="predicted"/>
<dbReference type="OrthoDB" id="4067896at2759"/>
<dbReference type="GeneID" id="64857633"/>
<keyword evidence="4" id="KW-1185">Reference proteome</keyword>
<evidence type="ECO:0000256" key="2">
    <source>
        <dbReference type="SAM" id="MobiDB-lite"/>
    </source>
</evidence>
<dbReference type="RefSeq" id="XP_041406477.1">
    <property type="nucleotide sequence ID" value="XM_041550543.1"/>
</dbReference>
<evidence type="ECO:0000313" key="4">
    <source>
        <dbReference type="Proteomes" id="UP000644660"/>
    </source>
</evidence>
<feature type="compositionally biased region" description="Polar residues" evidence="2">
    <location>
        <begin position="35"/>
        <end position="57"/>
    </location>
</feature>
<organism evidence="3 4">
    <name type="scientific">Maudiozyma barnettii</name>
    <dbReference type="NCBI Taxonomy" id="61262"/>
    <lineage>
        <taxon>Eukaryota</taxon>
        <taxon>Fungi</taxon>
        <taxon>Dikarya</taxon>
        <taxon>Ascomycota</taxon>
        <taxon>Saccharomycotina</taxon>
        <taxon>Saccharomycetes</taxon>
        <taxon>Saccharomycetales</taxon>
        <taxon>Saccharomycetaceae</taxon>
        <taxon>Maudiozyma</taxon>
    </lineage>
</organism>
<feature type="region of interest" description="Disordered" evidence="2">
    <location>
        <begin position="160"/>
        <end position="180"/>
    </location>
</feature>
<gene>
    <name evidence="3" type="ORF">KABA2_04S10692</name>
</gene>
<feature type="coiled-coil region" evidence="1">
    <location>
        <begin position="94"/>
        <end position="121"/>
    </location>
</feature>
<keyword evidence="1" id="KW-0175">Coiled coil</keyword>
<name>A0A8H2ZHC7_9SACH</name>
<dbReference type="AlphaFoldDB" id="A0A8H2ZHC7"/>
<accession>A0A8H2ZHC7</accession>
<feature type="compositionally biased region" description="Polar residues" evidence="2">
    <location>
        <begin position="1"/>
        <end position="10"/>
    </location>
</feature>
<dbReference type="EMBL" id="CAEFZW010000004">
    <property type="protein sequence ID" value="CAB4254633.1"/>
    <property type="molecule type" value="Genomic_DNA"/>
</dbReference>
<protein>
    <submittedName>
        <fullName evidence="3">Uncharacterized protein</fullName>
    </submittedName>
</protein>
<dbReference type="Proteomes" id="UP000644660">
    <property type="component" value="Unassembled WGS sequence"/>
</dbReference>
<feature type="region of interest" description="Disordered" evidence="2">
    <location>
        <begin position="1"/>
        <end position="68"/>
    </location>
</feature>
<comment type="caution">
    <text evidence="3">The sequence shown here is derived from an EMBL/GenBank/DDBJ whole genome shotgun (WGS) entry which is preliminary data.</text>
</comment>